<evidence type="ECO:0000256" key="1">
    <source>
        <dbReference type="ARBA" id="ARBA00023002"/>
    </source>
</evidence>
<dbReference type="Gene3D" id="3.20.20.100">
    <property type="entry name" value="NADP-dependent oxidoreductase domain"/>
    <property type="match status" value="1"/>
</dbReference>
<dbReference type="GO" id="GO:0016491">
    <property type="term" value="F:oxidoreductase activity"/>
    <property type="evidence" value="ECO:0007669"/>
    <property type="project" value="UniProtKB-KW"/>
</dbReference>
<dbReference type="InterPro" id="IPR023210">
    <property type="entry name" value="NADP_OxRdtase_dom"/>
</dbReference>
<sequence>MQLPGPGVMGPPRDRDEALAVLRRAVERGVNHIDTAQFYGPDVANELIREALHPYPQDLALVSKVGGRRDDAGAWLPVDEPSELRRDIETNLRSLGVDQLAAVNLRLFESDGPDQLFDDQLSVMIDARDEGLIGGIGLSNINREHLLHALECTEIDCVQNAFNLIDRDSAAVLQECTRRGIAFVPFFPLGAAFVQPNPVLSHELVQRAAQRLGHTPAQVALAWTLSVAPNVLLIPGTSSLGHLEENLDVASIELDDDTREQLNAVAA</sequence>
<dbReference type="CDD" id="cd19088">
    <property type="entry name" value="AKR_AKR13B1"/>
    <property type="match status" value="1"/>
</dbReference>
<evidence type="ECO:0000313" key="3">
    <source>
        <dbReference type="EMBL" id="SOX52750.1"/>
    </source>
</evidence>
<feature type="domain" description="NADP-dependent oxidoreductase" evidence="2">
    <location>
        <begin position="14"/>
        <end position="265"/>
    </location>
</feature>
<dbReference type="InterPro" id="IPR036812">
    <property type="entry name" value="NAD(P)_OxRdtase_dom_sf"/>
</dbReference>
<gene>
    <name evidence="3" type="ORF">MAAFP003_1417</name>
</gene>
<dbReference type="InterPro" id="IPR050791">
    <property type="entry name" value="Aldo-Keto_reductase"/>
</dbReference>
<dbReference type="InterPro" id="IPR020471">
    <property type="entry name" value="AKR"/>
</dbReference>
<proteinExistence type="predicted"/>
<name>A0A2K4Y7I6_9MYCO</name>
<dbReference type="GO" id="GO:0005737">
    <property type="term" value="C:cytoplasm"/>
    <property type="evidence" value="ECO:0007669"/>
    <property type="project" value="TreeGrafter"/>
</dbReference>
<dbReference type="AlphaFoldDB" id="A0A2K4Y7I6"/>
<dbReference type="PRINTS" id="PR00069">
    <property type="entry name" value="ALDKETRDTASE"/>
</dbReference>
<comment type="caution">
    <text evidence="3">The sequence shown here is derived from an EMBL/GenBank/DDBJ whole genome shotgun (WGS) entry which is preliminary data.</text>
</comment>
<dbReference type="Proteomes" id="UP000236318">
    <property type="component" value="Unassembled WGS sequence"/>
</dbReference>
<dbReference type="Pfam" id="PF00248">
    <property type="entry name" value="Aldo_ket_red"/>
    <property type="match status" value="1"/>
</dbReference>
<evidence type="ECO:0000259" key="2">
    <source>
        <dbReference type="Pfam" id="PF00248"/>
    </source>
</evidence>
<accession>A0A2K4Y7I6</accession>
<dbReference type="SUPFAM" id="SSF51430">
    <property type="entry name" value="NAD(P)-linked oxidoreductase"/>
    <property type="match status" value="1"/>
</dbReference>
<keyword evidence="4" id="KW-1185">Reference proteome</keyword>
<protein>
    <submittedName>
        <fullName evidence="3">Oxidoreductase</fullName>
    </submittedName>
</protein>
<keyword evidence="1" id="KW-0560">Oxidoreductase</keyword>
<dbReference type="PANTHER" id="PTHR43625:SF40">
    <property type="entry name" value="ALDO-KETO REDUCTASE YAKC [NADP(+)]"/>
    <property type="match status" value="1"/>
</dbReference>
<dbReference type="NCBIfam" id="NF007695">
    <property type="entry name" value="PRK10376.1"/>
    <property type="match status" value="1"/>
</dbReference>
<reference evidence="3" key="1">
    <citation type="submission" date="2018-01" db="EMBL/GenBank/DDBJ databases">
        <authorList>
            <consortium name="Urmite Genomes"/>
        </authorList>
    </citation>
    <scope>NUCLEOTIDE SEQUENCE [LARGE SCALE GENOMIC DNA]</scope>
    <source>
        <strain evidence="3">AFP003</strain>
    </source>
</reference>
<dbReference type="EMBL" id="FXEG02000002">
    <property type="protein sequence ID" value="SOX52750.1"/>
    <property type="molecule type" value="Genomic_DNA"/>
</dbReference>
<organism evidence="3 4">
    <name type="scientific">Mycobacterium ahvazicum</name>
    <dbReference type="NCBI Taxonomy" id="1964395"/>
    <lineage>
        <taxon>Bacteria</taxon>
        <taxon>Bacillati</taxon>
        <taxon>Actinomycetota</taxon>
        <taxon>Actinomycetes</taxon>
        <taxon>Mycobacteriales</taxon>
        <taxon>Mycobacteriaceae</taxon>
        <taxon>Mycobacterium</taxon>
        <taxon>Mycobacterium simiae complex</taxon>
    </lineage>
</organism>
<evidence type="ECO:0000313" key="4">
    <source>
        <dbReference type="Proteomes" id="UP000236318"/>
    </source>
</evidence>
<dbReference type="PANTHER" id="PTHR43625">
    <property type="entry name" value="AFLATOXIN B1 ALDEHYDE REDUCTASE"/>
    <property type="match status" value="1"/>
</dbReference>